<feature type="domain" description="Globin" evidence="10">
    <location>
        <begin position="7"/>
        <end position="154"/>
    </location>
</feature>
<evidence type="ECO:0000256" key="2">
    <source>
        <dbReference type="ARBA" id="ARBA00022448"/>
    </source>
</evidence>
<dbReference type="Gene3D" id="1.10.490.10">
    <property type="entry name" value="Globins"/>
    <property type="match status" value="1"/>
</dbReference>
<proteinExistence type="inferred from homology"/>
<evidence type="ECO:0000313" key="12">
    <source>
        <dbReference type="Proteomes" id="UP000030746"/>
    </source>
</evidence>
<dbReference type="GO" id="GO:0005576">
    <property type="term" value="C:extracellular region"/>
    <property type="evidence" value="ECO:0007669"/>
    <property type="project" value="InterPro"/>
</dbReference>
<dbReference type="InterPro" id="IPR012292">
    <property type="entry name" value="Globin/Proto"/>
</dbReference>
<protein>
    <recommendedName>
        <fullName evidence="1">Globin</fullName>
    </recommendedName>
    <alternativeName>
        <fullName evidence="8">Myoglobin</fullName>
    </alternativeName>
</protein>
<dbReference type="GeneID" id="20248773"/>
<comment type="similarity">
    <text evidence="9">Belongs to the globin family.</text>
</comment>
<dbReference type="InterPro" id="IPR009050">
    <property type="entry name" value="Globin-like_sf"/>
</dbReference>
<keyword evidence="3 9" id="KW-0349">Heme</keyword>
<dbReference type="OrthoDB" id="436496at2759"/>
<dbReference type="Pfam" id="PF00042">
    <property type="entry name" value="Globin"/>
    <property type="match status" value="1"/>
</dbReference>
<evidence type="ECO:0000256" key="1">
    <source>
        <dbReference type="ARBA" id="ARBA00013895"/>
    </source>
</evidence>
<keyword evidence="6" id="KW-0408">Iron</keyword>
<accession>V4ALZ1</accession>
<keyword evidence="2 9" id="KW-0813">Transport</keyword>
<dbReference type="GO" id="GO:0005833">
    <property type="term" value="C:hemoglobin complex"/>
    <property type="evidence" value="ECO:0007669"/>
    <property type="project" value="InterPro"/>
</dbReference>
<dbReference type="GO" id="GO:0005344">
    <property type="term" value="F:oxygen carrier activity"/>
    <property type="evidence" value="ECO:0007669"/>
    <property type="project" value="UniProtKB-KW"/>
</dbReference>
<evidence type="ECO:0000259" key="10">
    <source>
        <dbReference type="PROSITE" id="PS01033"/>
    </source>
</evidence>
<evidence type="ECO:0000313" key="11">
    <source>
        <dbReference type="EMBL" id="ESO95780.1"/>
    </source>
</evidence>
<dbReference type="PRINTS" id="PR00611">
    <property type="entry name" value="ERYTHCRUORIN"/>
</dbReference>
<dbReference type="SUPFAM" id="SSF46458">
    <property type="entry name" value="Globin-like"/>
    <property type="match status" value="1"/>
</dbReference>
<dbReference type="GO" id="GO:0020037">
    <property type="term" value="F:heme binding"/>
    <property type="evidence" value="ECO:0007669"/>
    <property type="project" value="InterPro"/>
</dbReference>
<evidence type="ECO:0000256" key="4">
    <source>
        <dbReference type="ARBA" id="ARBA00022621"/>
    </source>
</evidence>
<dbReference type="HOGENOM" id="CLU_003827_10_2_1"/>
<keyword evidence="5" id="KW-0479">Metal-binding</keyword>
<dbReference type="RefSeq" id="XP_009053623.1">
    <property type="nucleotide sequence ID" value="XM_009055375.1"/>
</dbReference>
<evidence type="ECO:0000256" key="7">
    <source>
        <dbReference type="ARBA" id="ARBA00023179"/>
    </source>
</evidence>
<evidence type="ECO:0000256" key="9">
    <source>
        <dbReference type="RuleBase" id="RU000356"/>
    </source>
</evidence>
<dbReference type="InterPro" id="IPR044399">
    <property type="entry name" value="Mb-like_M"/>
</dbReference>
<evidence type="ECO:0000256" key="6">
    <source>
        <dbReference type="ARBA" id="ARBA00023004"/>
    </source>
</evidence>
<dbReference type="OMA" id="WKQLFTF"/>
<dbReference type="Proteomes" id="UP000030746">
    <property type="component" value="Unassembled WGS sequence"/>
</dbReference>
<evidence type="ECO:0000256" key="3">
    <source>
        <dbReference type="ARBA" id="ARBA00022617"/>
    </source>
</evidence>
<dbReference type="AlphaFoldDB" id="V4ALZ1"/>
<keyword evidence="12" id="KW-1185">Reference proteome</keyword>
<dbReference type="PANTHER" id="PTHR47217">
    <property type="entry name" value="GLOBIN-LIKE PROTEIN"/>
    <property type="match status" value="1"/>
</dbReference>
<sequence length="154" mass="17372">MTCDVTGLTDAEKSTIRDSWQLLSSKKKDNGMALFMTLFSSYPQSLHYFHEFDGKSIEELQGMSDMRAHATAVMYAMDSLVDNLTDPHCMLGLIKKISRNHKARNIGKKDFEELRALFGGYLDKQLGDQATSGIKAAWDKFLTVLNNQIEKDQA</sequence>
<dbReference type="InterPro" id="IPR002336">
    <property type="entry name" value="Erythrocruorin"/>
</dbReference>
<name>V4ALZ1_LOTGI</name>
<keyword evidence="7" id="KW-0514">Muscle protein</keyword>
<dbReference type="GO" id="GO:0019825">
    <property type="term" value="F:oxygen binding"/>
    <property type="evidence" value="ECO:0007669"/>
    <property type="project" value="InterPro"/>
</dbReference>
<dbReference type="PROSITE" id="PS01033">
    <property type="entry name" value="GLOBIN"/>
    <property type="match status" value="1"/>
</dbReference>
<evidence type="ECO:0000256" key="5">
    <source>
        <dbReference type="ARBA" id="ARBA00022723"/>
    </source>
</evidence>
<dbReference type="PANTHER" id="PTHR47217:SF1">
    <property type="entry name" value="GLOBIN-LIKE PROTEIN"/>
    <property type="match status" value="1"/>
</dbReference>
<dbReference type="InterPro" id="IPR000971">
    <property type="entry name" value="Globin"/>
</dbReference>
<dbReference type="EMBL" id="KB201611">
    <property type="protein sequence ID" value="ESO95780.1"/>
    <property type="molecule type" value="Genomic_DNA"/>
</dbReference>
<dbReference type="CTD" id="20248773"/>
<reference evidence="11 12" key="1">
    <citation type="journal article" date="2013" name="Nature">
        <title>Insights into bilaterian evolution from three spiralian genomes.</title>
        <authorList>
            <person name="Simakov O."/>
            <person name="Marletaz F."/>
            <person name="Cho S.J."/>
            <person name="Edsinger-Gonzales E."/>
            <person name="Havlak P."/>
            <person name="Hellsten U."/>
            <person name="Kuo D.H."/>
            <person name="Larsson T."/>
            <person name="Lv J."/>
            <person name="Arendt D."/>
            <person name="Savage R."/>
            <person name="Osoegawa K."/>
            <person name="de Jong P."/>
            <person name="Grimwood J."/>
            <person name="Chapman J.A."/>
            <person name="Shapiro H."/>
            <person name="Aerts A."/>
            <person name="Otillar R.P."/>
            <person name="Terry A.Y."/>
            <person name="Boore J.L."/>
            <person name="Grigoriev I.V."/>
            <person name="Lindberg D.R."/>
            <person name="Seaver E.C."/>
            <person name="Weisblat D.A."/>
            <person name="Putnam N.H."/>
            <person name="Rokhsar D.S."/>
        </authorList>
    </citation>
    <scope>NUCLEOTIDE SEQUENCE [LARGE SCALE GENOMIC DNA]</scope>
</reference>
<dbReference type="GO" id="GO:0046872">
    <property type="term" value="F:metal ion binding"/>
    <property type="evidence" value="ECO:0007669"/>
    <property type="project" value="UniProtKB-KW"/>
</dbReference>
<dbReference type="KEGG" id="lgi:LOTGIDRAFT_231954"/>
<dbReference type="CDD" id="cd01040">
    <property type="entry name" value="Mb-like"/>
    <property type="match status" value="1"/>
</dbReference>
<gene>
    <name evidence="11" type="ORF">LOTGIDRAFT_231954</name>
</gene>
<organism evidence="11 12">
    <name type="scientific">Lottia gigantea</name>
    <name type="common">Giant owl limpet</name>
    <dbReference type="NCBI Taxonomy" id="225164"/>
    <lineage>
        <taxon>Eukaryota</taxon>
        <taxon>Metazoa</taxon>
        <taxon>Spiralia</taxon>
        <taxon>Lophotrochozoa</taxon>
        <taxon>Mollusca</taxon>
        <taxon>Gastropoda</taxon>
        <taxon>Patellogastropoda</taxon>
        <taxon>Lottioidea</taxon>
        <taxon>Lottiidae</taxon>
        <taxon>Lottia</taxon>
    </lineage>
</organism>
<evidence type="ECO:0000256" key="8">
    <source>
        <dbReference type="ARBA" id="ARBA00030087"/>
    </source>
</evidence>
<keyword evidence="4 9" id="KW-0561">Oxygen transport</keyword>